<dbReference type="Pfam" id="PF13274">
    <property type="entry name" value="SocA_Panacea"/>
    <property type="match status" value="1"/>
</dbReference>
<name>A0A316BYN5_PSESE</name>
<feature type="transmembrane region" description="Helical" evidence="1">
    <location>
        <begin position="20"/>
        <end position="39"/>
    </location>
</feature>
<dbReference type="Proteomes" id="UP000245396">
    <property type="component" value="Unassembled WGS sequence"/>
</dbReference>
<dbReference type="InterPro" id="IPR025272">
    <property type="entry name" value="SocA_Panacea"/>
</dbReference>
<organism evidence="3 4">
    <name type="scientific">Pseudaminobacter salicylatoxidans</name>
    <dbReference type="NCBI Taxonomy" id="93369"/>
    <lineage>
        <taxon>Bacteria</taxon>
        <taxon>Pseudomonadati</taxon>
        <taxon>Pseudomonadota</taxon>
        <taxon>Alphaproteobacteria</taxon>
        <taxon>Hyphomicrobiales</taxon>
        <taxon>Phyllobacteriaceae</taxon>
        <taxon>Pseudaminobacter</taxon>
    </lineage>
</organism>
<protein>
    <submittedName>
        <fullName evidence="3">Putative phage-associated protein</fullName>
    </submittedName>
</protein>
<keyword evidence="1" id="KW-1133">Transmembrane helix</keyword>
<keyword evidence="1" id="KW-0472">Membrane</keyword>
<keyword evidence="1" id="KW-0812">Transmembrane</keyword>
<evidence type="ECO:0000313" key="3">
    <source>
        <dbReference type="EMBL" id="PWJ79773.1"/>
    </source>
</evidence>
<gene>
    <name evidence="3" type="ORF">C7441_11450</name>
</gene>
<evidence type="ECO:0000313" key="4">
    <source>
        <dbReference type="Proteomes" id="UP000245396"/>
    </source>
</evidence>
<dbReference type="RefSeq" id="WP_109614079.1">
    <property type="nucleotide sequence ID" value="NZ_QGGG01000014.1"/>
</dbReference>
<dbReference type="OrthoDB" id="9799173at2"/>
<evidence type="ECO:0000259" key="2">
    <source>
        <dbReference type="Pfam" id="PF13274"/>
    </source>
</evidence>
<keyword evidence="4" id="KW-1185">Reference proteome</keyword>
<dbReference type="EMBL" id="QGGG01000014">
    <property type="protein sequence ID" value="PWJ79773.1"/>
    <property type="molecule type" value="Genomic_DNA"/>
</dbReference>
<comment type="caution">
    <text evidence="3">The sequence shown here is derived from an EMBL/GenBank/DDBJ whole genome shotgun (WGS) entry which is preliminary data.</text>
</comment>
<accession>A0A316BYN5</accession>
<proteinExistence type="predicted"/>
<reference evidence="3 4" key="1">
    <citation type="submission" date="2018-05" db="EMBL/GenBank/DDBJ databases">
        <title>Genomic Encyclopedia of Type Strains, Phase IV (KMG-IV): sequencing the most valuable type-strain genomes for metagenomic binning, comparative biology and taxonomic classification.</title>
        <authorList>
            <person name="Goeker M."/>
        </authorList>
    </citation>
    <scope>NUCLEOTIDE SEQUENCE [LARGE SCALE GENOMIC DNA]</scope>
    <source>
        <strain evidence="3 4">DSM 6986</strain>
    </source>
</reference>
<sequence>MYDARHIANWFVERARRDGYILSIMSLLKLVYIAHGWHLEMRNAPLFGNKIEAWKYGPVIPDVYAAFRGQGINVSSAIAIPNAVAISEWDSHLLEEVYRIYGRLPATTLSEMTHEPGGPWEQATKRWGWFAPIPNDLIQPHYEQKRRIASKAENNG</sequence>
<evidence type="ECO:0000256" key="1">
    <source>
        <dbReference type="SAM" id="Phobius"/>
    </source>
</evidence>
<dbReference type="AlphaFoldDB" id="A0A316BYN5"/>
<feature type="domain" description="Antitoxin SocA-like Panacea" evidence="2">
    <location>
        <begin position="27"/>
        <end position="121"/>
    </location>
</feature>